<reference evidence="3" key="2">
    <citation type="submission" date="2015-01" db="EMBL/GenBank/DDBJ databases">
        <title>Evolutionary Origins and Diversification of the Mycorrhizal Mutualists.</title>
        <authorList>
            <consortium name="DOE Joint Genome Institute"/>
            <consortium name="Mycorrhizal Genomics Consortium"/>
            <person name="Kohler A."/>
            <person name="Kuo A."/>
            <person name="Nagy L.G."/>
            <person name="Floudas D."/>
            <person name="Copeland A."/>
            <person name="Barry K.W."/>
            <person name="Cichocki N."/>
            <person name="Veneault-Fourrey C."/>
            <person name="LaButti K."/>
            <person name="Lindquist E.A."/>
            <person name="Lipzen A."/>
            <person name="Lundell T."/>
            <person name="Morin E."/>
            <person name="Murat C."/>
            <person name="Riley R."/>
            <person name="Ohm R."/>
            <person name="Sun H."/>
            <person name="Tunlid A."/>
            <person name="Henrissat B."/>
            <person name="Grigoriev I.V."/>
            <person name="Hibbett D.S."/>
            <person name="Martin F."/>
        </authorList>
    </citation>
    <scope>NUCLEOTIDE SEQUENCE [LARGE SCALE GENOMIC DNA]</scope>
    <source>
        <strain evidence="3">UH-Slu-Lm8-n1</strain>
    </source>
</reference>
<gene>
    <name evidence="2" type="ORF">CY34DRAFT_814340</name>
</gene>
<sequence length="84" mass="9281">MRLVSLIVLLLIWALGHDLPLRIPVLSGNPAGHAVTIGPIADLVIVNKIYPQTDSPDRRFLQAAFILGPLSRLKRIILSLDQCY</sequence>
<feature type="chain" id="PRO_5002224027" evidence="1">
    <location>
        <begin position="19"/>
        <end position="84"/>
    </location>
</feature>
<reference evidence="2 3" key="1">
    <citation type="submission" date="2014-04" db="EMBL/GenBank/DDBJ databases">
        <authorList>
            <consortium name="DOE Joint Genome Institute"/>
            <person name="Kuo A."/>
            <person name="Ruytinx J."/>
            <person name="Rineau F."/>
            <person name="Colpaert J."/>
            <person name="Kohler A."/>
            <person name="Nagy L.G."/>
            <person name="Floudas D."/>
            <person name="Copeland A."/>
            <person name="Barry K.W."/>
            <person name="Cichocki N."/>
            <person name="Veneault-Fourrey C."/>
            <person name="LaButti K."/>
            <person name="Lindquist E.A."/>
            <person name="Lipzen A."/>
            <person name="Lundell T."/>
            <person name="Morin E."/>
            <person name="Murat C."/>
            <person name="Sun H."/>
            <person name="Tunlid A."/>
            <person name="Henrissat B."/>
            <person name="Grigoriev I.V."/>
            <person name="Hibbett D.S."/>
            <person name="Martin F."/>
            <person name="Nordberg H.P."/>
            <person name="Cantor M.N."/>
            <person name="Hua S.X."/>
        </authorList>
    </citation>
    <scope>NUCLEOTIDE SEQUENCE [LARGE SCALE GENOMIC DNA]</scope>
    <source>
        <strain evidence="2 3">UH-Slu-Lm8-n1</strain>
    </source>
</reference>
<name>A0A0D0ADR6_9AGAM</name>
<dbReference type="AlphaFoldDB" id="A0A0D0ADR6"/>
<keyword evidence="3" id="KW-1185">Reference proteome</keyword>
<proteinExistence type="predicted"/>
<feature type="signal peptide" evidence="1">
    <location>
        <begin position="1"/>
        <end position="18"/>
    </location>
</feature>
<dbReference type="HOGENOM" id="CLU_2528952_0_0_1"/>
<dbReference type="EMBL" id="KN836276">
    <property type="protein sequence ID" value="KIK32362.1"/>
    <property type="molecule type" value="Genomic_DNA"/>
</dbReference>
<accession>A0A0D0ADR6</accession>
<dbReference type="InParanoid" id="A0A0D0ADR6"/>
<protein>
    <submittedName>
        <fullName evidence="2">Uncharacterized protein</fullName>
    </submittedName>
</protein>
<keyword evidence="1" id="KW-0732">Signal</keyword>
<organism evidence="2 3">
    <name type="scientific">Suillus luteus UH-Slu-Lm8-n1</name>
    <dbReference type="NCBI Taxonomy" id="930992"/>
    <lineage>
        <taxon>Eukaryota</taxon>
        <taxon>Fungi</taxon>
        <taxon>Dikarya</taxon>
        <taxon>Basidiomycota</taxon>
        <taxon>Agaricomycotina</taxon>
        <taxon>Agaricomycetes</taxon>
        <taxon>Agaricomycetidae</taxon>
        <taxon>Boletales</taxon>
        <taxon>Suillineae</taxon>
        <taxon>Suillaceae</taxon>
        <taxon>Suillus</taxon>
    </lineage>
</organism>
<dbReference type="Proteomes" id="UP000054485">
    <property type="component" value="Unassembled WGS sequence"/>
</dbReference>
<evidence type="ECO:0000313" key="2">
    <source>
        <dbReference type="EMBL" id="KIK32362.1"/>
    </source>
</evidence>
<evidence type="ECO:0000313" key="3">
    <source>
        <dbReference type="Proteomes" id="UP000054485"/>
    </source>
</evidence>
<evidence type="ECO:0000256" key="1">
    <source>
        <dbReference type="SAM" id="SignalP"/>
    </source>
</evidence>